<name>A0ABS7D1D8_9BACL</name>
<evidence type="ECO:0000313" key="4">
    <source>
        <dbReference type="Proteomes" id="UP000812277"/>
    </source>
</evidence>
<feature type="domain" description="ERV/ALR sulfhydryl oxidase" evidence="2">
    <location>
        <begin position="129"/>
        <end position="146"/>
    </location>
</feature>
<dbReference type="PROSITE" id="PS51324">
    <property type="entry name" value="ERV_ALR"/>
    <property type="match status" value="1"/>
</dbReference>
<feature type="signal peptide" evidence="1">
    <location>
        <begin position="1"/>
        <end position="25"/>
    </location>
</feature>
<sequence length="146" mass="16265">MKIRKLILSVFAVFSIFSFSQSAFAYVGIADTFSTAIRLNPSPPSAGTTYAACIEYLDEDWFYTDAASFSFALKSPASLNYDVEVFFYSSGNLFNLGYLTDAGAGGTEGFYSYTLLPGERMYFRISGHTPIDYGTGFGKHYWLYLH</sequence>
<gene>
    <name evidence="3" type="ORF">K0T92_02460</name>
</gene>
<organism evidence="3 4">
    <name type="scientific">Paenibacillus oenotherae</name>
    <dbReference type="NCBI Taxonomy" id="1435645"/>
    <lineage>
        <taxon>Bacteria</taxon>
        <taxon>Bacillati</taxon>
        <taxon>Bacillota</taxon>
        <taxon>Bacilli</taxon>
        <taxon>Bacillales</taxon>
        <taxon>Paenibacillaceae</taxon>
        <taxon>Paenibacillus</taxon>
    </lineage>
</organism>
<proteinExistence type="predicted"/>
<reference evidence="3 4" key="1">
    <citation type="submission" date="2021-07" db="EMBL/GenBank/DDBJ databases">
        <title>Paenibacillus radiodurans sp. nov., isolated from the southeastern edge of Tengger Desert.</title>
        <authorList>
            <person name="Zhang G."/>
        </authorList>
    </citation>
    <scope>NUCLEOTIDE SEQUENCE [LARGE SCALE GENOMIC DNA]</scope>
    <source>
        <strain evidence="3 4">DT7-4</strain>
    </source>
</reference>
<keyword evidence="1" id="KW-0732">Signal</keyword>
<evidence type="ECO:0000256" key="1">
    <source>
        <dbReference type="SAM" id="SignalP"/>
    </source>
</evidence>
<feature type="chain" id="PRO_5047291609" description="ERV/ALR sulfhydryl oxidase domain-containing protein" evidence="1">
    <location>
        <begin position="26"/>
        <end position="146"/>
    </location>
</feature>
<keyword evidence="4" id="KW-1185">Reference proteome</keyword>
<evidence type="ECO:0000313" key="3">
    <source>
        <dbReference type="EMBL" id="MBW7473606.1"/>
    </source>
</evidence>
<dbReference type="EMBL" id="JAHZIJ010000001">
    <property type="protein sequence ID" value="MBW7473606.1"/>
    <property type="molecule type" value="Genomic_DNA"/>
</dbReference>
<dbReference type="InterPro" id="IPR017905">
    <property type="entry name" value="ERV/ALR_sulphydryl_oxidase"/>
</dbReference>
<dbReference type="RefSeq" id="WP_219870821.1">
    <property type="nucleotide sequence ID" value="NZ_JAHZIJ010000001.1"/>
</dbReference>
<dbReference type="Proteomes" id="UP000812277">
    <property type="component" value="Unassembled WGS sequence"/>
</dbReference>
<evidence type="ECO:0000259" key="2">
    <source>
        <dbReference type="PROSITE" id="PS51324"/>
    </source>
</evidence>
<protein>
    <recommendedName>
        <fullName evidence="2">ERV/ALR sulfhydryl oxidase domain-containing protein</fullName>
    </recommendedName>
</protein>
<comment type="caution">
    <text evidence="3">The sequence shown here is derived from an EMBL/GenBank/DDBJ whole genome shotgun (WGS) entry which is preliminary data.</text>
</comment>
<accession>A0ABS7D1D8</accession>